<dbReference type="NCBIfam" id="TIGR00055">
    <property type="entry name" value="uppS"/>
    <property type="match status" value="1"/>
</dbReference>
<feature type="binding site" evidence="2">
    <location>
        <position position="219"/>
    </location>
    <ligand>
        <name>Mg(2+)</name>
        <dbReference type="ChEBI" id="CHEBI:18420"/>
    </ligand>
</feature>
<feature type="binding site" evidence="2">
    <location>
        <position position="81"/>
    </location>
    <ligand>
        <name>substrate</name>
    </ligand>
</feature>
<dbReference type="GO" id="GO:0008834">
    <property type="term" value="F:ditrans,polycis-undecaprenyl-diphosphate synthase [(2E,6E)-farnesyl-diphosphate specific] activity"/>
    <property type="evidence" value="ECO:0007669"/>
    <property type="project" value="TreeGrafter"/>
</dbReference>
<name>A0A1M4PNJ6_9FIRM</name>
<comment type="cofactor">
    <cofactor evidence="2">
        <name>Mg(2+)</name>
        <dbReference type="ChEBI" id="CHEBI:18420"/>
    </cofactor>
    <text evidence="2">Binds 2 magnesium ions per subunit.</text>
</comment>
<dbReference type="EMBL" id="LT669839">
    <property type="protein sequence ID" value="SHD77050.1"/>
    <property type="molecule type" value="Genomic_DNA"/>
</dbReference>
<feature type="binding site" evidence="2">
    <location>
        <begin position="77"/>
        <end position="79"/>
    </location>
    <ligand>
        <name>substrate</name>
    </ligand>
</feature>
<sequence>MGGNLMGKNGLLELKEKIDLDRIPKHIAIIMDGNGRWAKKRFLPRTAGHQEGMKRVIEIVEVAEKLDIKYLSLYAFSTENWKRPKEEIESLMKLLVQYIRNELDRIHKNNVRIQTMGDLSKLPRLAREEVERAVEKTKNNSKMILNIGLNYGGRDEIIRGIKNILEDVKMGKLKEDHIDEKVLNNYLYTYNMPDPDLLIRPSGELRLSNFMLYQIAYTEFWFSDIYWPDFKEEHLYKAIIDYQSRNRRFGGI</sequence>
<feature type="binding site" evidence="2">
    <location>
        <position position="37"/>
    </location>
    <ligand>
        <name>substrate</name>
    </ligand>
</feature>
<keyword evidence="1 2" id="KW-0808">Transferase</keyword>
<dbReference type="PANTHER" id="PTHR10291">
    <property type="entry name" value="DEHYDRODOLICHYL DIPHOSPHATE SYNTHASE FAMILY MEMBER"/>
    <property type="match status" value="1"/>
</dbReference>
<dbReference type="SUPFAM" id="SSF64005">
    <property type="entry name" value="Undecaprenyl diphosphate synthase"/>
    <property type="match status" value="1"/>
</dbReference>
<feature type="binding site" evidence="2">
    <location>
        <begin position="33"/>
        <end position="36"/>
    </location>
    <ligand>
        <name>substrate</name>
    </ligand>
</feature>
<keyword evidence="4" id="KW-1185">Reference proteome</keyword>
<dbReference type="Proteomes" id="UP000245423">
    <property type="component" value="Chromosome 1"/>
</dbReference>
<dbReference type="GO" id="GO:0000287">
    <property type="term" value="F:magnesium ion binding"/>
    <property type="evidence" value="ECO:0007669"/>
    <property type="project" value="UniProtKB-UniRule"/>
</dbReference>
<evidence type="ECO:0000256" key="1">
    <source>
        <dbReference type="ARBA" id="ARBA00022679"/>
    </source>
</evidence>
<dbReference type="GO" id="GO:0016094">
    <property type="term" value="P:polyprenol biosynthetic process"/>
    <property type="evidence" value="ECO:0007669"/>
    <property type="project" value="TreeGrafter"/>
</dbReference>
<feature type="active site" description="Proton acceptor" evidence="2">
    <location>
        <position position="80"/>
    </location>
</feature>
<dbReference type="InterPro" id="IPR018520">
    <property type="entry name" value="UPP_synth-like_CS"/>
</dbReference>
<feature type="binding site" evidence="2">
    <location>
        <position position="49"/>
    </location>
    <ligand>
        <name>substrate</name>
    </ligand>
</feature>
<dbReference type="HAMAP" id="MF_01139">
    <property type="entry name" value="ISPT"/>
    <property type="match status" value="1"/>
</dbReference>
<comment type="function">
    <text evidence="2">Catalyzes the condensation of isopentenyl diphosphate (IPP) with allylic pyrophosphates generating different type of terpenoids.</text>
</comment>
<protein>
    <recommendedName>
        <fullName evidence="2">Isoprenyl transferase</fullName>
        <ecNumber evidence="2">2.5.1.-</ecNumber>
    </recommendedName>
</protein>
<dbReference type="GO" id="GO:0030145">
    <property type="term" value="F:manganese ion binding"/>
    <property type="evidence" value="ECO:0007669"/>
    <property type="project" value="TreeGrafter"/>
</dbReference>
<accession>A0A1M4PNJ6</accession>
<dbReference type="PANTHER" id="PTHR10291:SF0">
    <property type="entry name" value="DEHYDRODOLICHYL DIPHOSPHATE SYNTHASE 2"/>
    <property type="match status" value="1"/>
</dbReference>
<reference evidence="3 4" key="1">
    <citation type="submission" date="2016-11" db="EMBL/GenBank/DDBJ databases">
        <authorList>
            <person name="Manzoor S."/>
        </authorList>
    </citation>
    <scope>NUCLEOTIDE SEQUENCE [LARGE SCALE GENOMIC DNA]</scope>
    <source>
        <strain evidence="3">Clostridium ultunense strain Esp</strain>
    </source>
</reference>
<feature type="binding site" evidence="2">
    <location>
        <begin position="206"/>
        <end position="208"/>
    </location>
    <ligand>
        <name>substrate</name>
    </ligand>
</feature>
<comment type="similarity">
    <text evidence="2">Belongs to the UPP synthase family.</text>
</comment>
<feature type="binding site" evidence="2">
    <location>
        <position position="200"/>
    </location>
    <ligand>
        <name>substrate</name>
    </ligand>
</feature>
<keyword evidence="2" id="KW-0479">Metal-binding</keyword>
<dbReference type="FunFam" id="3.40.1180.10:FF:000001">
    <property type="entry name" value="(2E,6E)-farnesyl-diphosphate-specific ditrans,polycis-undecaprenyl-diphosphate synthase"/>
    <property type="match status" value="1"/>
</dbReference>
<dbReference type="CDD" id="cd00475">
    <property type="entry name" value="Cis_IPPS"/>
    <property type="match status" value="1"/>
</dbReference>
<dbReference type="InterPro" id="IPR001441">
    <property type="entry name" value="UPP_synth-like"/>
</dbReference>
<proteinExistence type="inferred from homology"/>
<dbReference type="AlphaFoldDB" id="A0A1M4PNJ6"/>
<dbReference type="PROSITE" id="PS01066">
    <property type="entry name" value="UPP_SYNTHASE"/>
    <property type="match status" value="1"/>
</dbReference>
<dbReference type="InterPro" id="IPR036424">
    <property type="entry name" value="UPP_synth-like_sf"/>
</dbReference>
<evidence type="ECO:0000256" key="2">
    <source>
        <dbReference type="HAMAP-Rule" id="MF_01139"/>
    </source>
</evidence>
<dbReference type="NCBIfam" id="NF011405">
    <property type="entry name" value="PRK14830.1"/>
    <property type="match status" value="1"/>
</dbReference>
<dbReference type="Pfam" id="PF01255">
    <property type="entry name" value="Prenyltransf"/>
    <property type="match status" value="1"/>
</dbReference>
<gene>
    <name evidence="3" type="primary">uppS</name>
    <name evidence="3" type="ORF">CUESP1_1687</name>
</gene>
<dbReference type="EC" id="2.5.1.-" evidence="2"/>
<dbReference type="GO" id="GO:0005829">
    <property type="term" value="C:cytosol"/>
    <property type="evidence" value="ECO:0007669"/>
    <property type="project" value="TreeGrafter"/>
</dbReference>
<evidence type="ECO:0000313" key="3">
    <source>
        <dbReference type="EMBL" id="SHD77050.1"/>
    </source>
</evidence>
<feature type="binding site" evidence="2">
    <location>
        <position position="83"/>
    </location>
    <ligand>
        <name>substrate</name>
    </ligand>
</feature>
<evidence type="ECO:0000313" key="4">
    <source>
        <dbReference type="Proteomes" id="UP000245423"/>
    </source>
</evidence>
<comment type="subunit">
    <text evidence="2">Homodimer.</text>
</comment>
<organism evidence="3 4">
    <name type="scientific">[Clostridium] ultunense Esp</name>
    <dbReference type="NCBI Taxonomy" id="1288971"/>
    <lineage>
        <taxon>Bacteria</taxon>
        <taxon>Bacillati</taxon>
        <taxon>Bacillota</taxon>
        <taxon>Tissierellia</taxon>
        <taxon>Tissierellales</taxon>
        <taxon>Tepidimicrobiaceae</taxon>
        <taxon>Schnuerera</taxon>
    </lineage>
</organism>
<feature type="binding site" evidence="2">
    <location>
        <position position="45"/>
    </location>
    <ligand>
        <name>substrate</name>
    </ligand>
</feature>
<keyword evidence="2" id="KW-0460">Magnesium</keyword>
<feature type="binding site" evidence="2">
    <location>
        <position position="32"/>
    </location>
    <ligand>
        <name>Mg(2+)</name>
        <dbReference type="ChEBI" id="CHEBI:18420"/>
    </ligand>
</feature>
<feature type="active site" evidence="2">
    <location>
        <position position="32"/>
    </location>
</feature>
<dbReference type="Gene3D" id="3.40.1180.10">
    <property type="entry name" value="Decaprenyl diphosphate synthase-like"/>
    <property type="match status" value="1"/>
</dbReference>